<keyword evidence="8" id="KW-0472">Membrane</keyword>
<keyword evidence="4 13" id="KW-0808">Transferase</keyword>
<evidence type="ECO:0000313" key="13">
    <source>
        <dbReference type="EMBL" id="CAB3251437.1"/>
    </source>
</evidence>
<organism evidence="13">
    <name type="scientific">Phallusia mammillata</name>
    <dbReference type="NCBI Taxonomy" id="59560"/>
    <lineage>
        <taxon>Eukaryota</taxon>
        <taxon>Metazoa</taxon>
        <taxon>Chordata</taxon>
        <taxon>Tunicata</taxon>
        <taxon>Ascidiacea</taxon>
        <taxon>Phlebobranchia</taxon>
        <taxon>Ascidiidae</taxon>
        <taxon>Phallusia</taxon>
    </lineage>
</organism>
<dbReference type="GO" id="GO:0016266">
    <property type="term" value="P:protein O-linked glycosylation via N-acetyl-galactosamine"/>
    <property type="evidence" value="ECO:0007669"/>
    <property type="project" value="TreeGrafter"/>
</dbReference>
<comment type="subcellular location">
    <subcellularLocation>
        <location evidence="1">Membrane</location>
        <topology evidence="1">Single-pass type II membrane protein</topology>
    </subcellularLocation>
</comment>
<evidence type="ECO:0000256" key="9">
    <source>
        <dbReference type="ARBA" id="ARBA00023180"/>
    </source>
</evidence>
<name>A0A6F9DEW1_9ASCI</name>
<evidence type="ECO:0000256" key="6">
    <source>
        <dbReference type="ARBA" id="ARBA00022968"/>
    </source>
</evidence>
<sequence length="394" mass="45897">MAFYVRKPVKWMLKLFSIGIICGLLFKAAQIVNDDSKQFKFDVHGSDKLTTRNIFDSSQNRDVIRIVVVACQGKSEHVIEETVTMIKSALIFTKRPIVFHVFTSDLSLKLRETFIKWPLSVRKKLLIRIHDVQYPLDPKDVDEMINWWGPCASFRLFLPTVLDSIDSVLYVDTDVTFLGAVDDLWEQFANFDEIQVGGLAPRVGWDFQVPKSNPNFIELPNGHVTQVNSGVFLMNLTRMRRPVFRTDPKLSRSTFSWNKDYLLPLYRSHIEDMHGDQNLINTVFHYNPKLLYFISCRFNYHHKFCIDTHAERQCRAAERDGAAVVHGNANTYQNNFAPVFRAIHQAMKEYHFERDSKKILFHNMKNKLTDPKVEKAEHCGNKTDLFLKVFEQML</sequence>
<evidence type="ECO:0000256" key="8">
    <source>
        <dbReference type="ARBA" id="ARBA00023136"/>
    </source>
</evidence>
<protein>
    <recommendedName>
        <fullName evidence="11">UDP-D-xylose:beta-D-glucoside alpha-1,3-D-xylosyltransferase</fullName>
        <ecNumber evidence="11">2.4.2.42</ecNumber>
    </recommendedName>
</protein>
<accession>A0A6F9DEW1</accession>
<dbReference type="PANTHER" id="PTHR46012">
    <property type="entry name" value="IP22168P"/>
    <property type="match status" value="1"/>
</dbReference>
<evidence type="ECO:0000256" key="2">
    <source>
        <dbReference type="ARBA" id="ARBA00006351"/>
    </source>
</evidence>
<proteinExistence type="evidence at transcript level"/>
<keyword evidence="7" id="KW-1133">Transmembrane helix</keyword>
<dbReference type="PANTHER" id="PTHR46012:SF2">
    <property type="entry name" value="IP22168P"/>
    <property type="match status" value="1"/>
</dbReference>
<comment type="function">
    <text evidence="10">Glycosyltransferase which elongates the O-linked glucose attached to EGF-like repeats in the extracellular domain of Notch proteins by catalyzing the addition of xylose.</text>
</comment>
<evidence type="ECO:0000256" key="12">
    <source>
        <dbReference type="ARBA" id="ARBA00049181"/>
    </source>
</evidence>
<evidence type="ECO:0000256" key="1">
    <source>
        <dbReference type="ARBA" id="ARBA00004606"/>
    </source>
</evidence>
<comment type="catalytic activity">
    <reaction evidence="12">
        <text>3-O-(beta-D-glucosyl)-L-seryl-[EGF-like domain protein] + UDP-alpha-D-xylose = 3-O-[alpha-D-xylosyl-(1-&gt;3)-beta-D-glucosyl]-L-seryl-[EGF-like domain protein] + UDP + H(+)</text>
        <dbReference type="Rhea" id="RHEA:56064"/>
        <dbReference type="Rhea" id="RHEA-COMP:14610"/>
        <dbReference type="Rhea" id="RHEA-COMP:14611"/>
        <dbReference type="ChEBI" id="CHEBI:15378"/>
        <dbReference type="ChEBI" id="CHEBI:57632"/>
        <dbReference type="ChEBI" id="CHEBI:58223"/>
        <dbReference type="ChEBI" id="CHEBI:140575"/>
        <dbReference type="ChEBI" id="CHEBI:140576"/>
        <dbReference type="EC" id="2.4.2.42"/>
    </reaction>
</comment>
<dbReference type="EMBL" id="LR785656">
    <property type="protein sequence ID" value="CAB3251437.1"/>
    <property type="molecule type" value="mRNA"/>
</dbReference>
<dbReference type="GO" id="GO:0016020">
    <property type="term" value="C:membrane"/>
    <property type="evidence" value="ECO:0007669"/>
    <property type="project" value="UniProtKB-SubCell"/>
</dbReference>
<keyword evidence="3" id="KW-0328">Glycosyltransferase</keyword>
<gene>
    <name evidence="13" type="primary">Gxylt1-002</name>
</gene>
<dbReference type="GO" id="GO:0140563">
    <property type="term" value="F:UDP-D-xylose:beta-D-glucoside alpha-1,3-D-xylosyltransferase activity"/>
    <property type="evidence" value="ECO:0007669"/>
    <property type="project" value="UniProtKB-EC"/>
</dbReference>
<dbReference type="Gene3D" id="3.90.550.10">
    <property type="entry name" value="Spore Coat Polysaccharide Biosynthesis Protein SpsA, Chain A"/>
    <property type="match status" value="1"/>
</dbReference>
<evidence type="ECO:0000256" key="5">
    <source>
        <dbReference type="ARBA" id="ARBA00022692"/>
    </source>
</evidence>
<evidence type="ECO:0000256" key="11">
    <source>
        <dbReference type="ARBA" id="ARBA00038854"/>
    </source>
</evidence>
<dbReference type="InterPro" id="IPR051993">
    <property type="entry name" value="Glycosyltransferase_8"/>
</dbReference>
<evidence type="ECO:0000256" key="4">
    <source>
        <dbReference type="ARBA" id="ARBA00022679"/>
    </source>
</evidence>
<reference evidence="13" key="1">
    <citation type="submission" date="2020-04" db="EMBL/GenBank/DDBJ databases">
        <authorList>
            <person name="Neveu A P."/>
        </authorList>
    </citation>
    <scope>NUCLEOTIDE SEQUENCE</scope>
    <source>
        <tissue evidence="13">Whole embryo</tissue>
    </source>
</reference>
<keyword evidence="9" id="KW-0325">Glycoprotein</keyword>
<keyword evidence="5" id="KW-0812">Transmembrane</keyword>
<dbReference type="InterPro" id="IPR029044">
    <property type="entry name" value="Nucleotide-diphossugar_trans"/>
</dbReference>
<dbReference type="AlphaFoldDB" id="A0A6F9DEW1"/>
<comment type="similarity">
    <text evidence="2">Belongs to the glycosyltransferase 8 family.</text>
</comment>
<dbReference type="EC" id="2.4.2.42" evidence="11"/>
<dbReference type="SUPFAM" id="SSF53448">
    <property type="entry name" value="Nucleotide-diphospho-sugar transferases"/>
    <property type="match status" value="1"/>
</dbReference>
<keyword evidence="6" id="KW-0735">Signal-anchor</keyword>
<evidence type="ECO:0000256" key="7">
    <source>
        <dbReference type="ARBA" id="ARBA00022989"/>
    </source>
</evidence>
<evidence type="ECO:0000256" key="3">
    <source>
        <dbReference type="ARBA" id="ARBA00022676"/>
    </source>
</evidence>
<dbReference type="InterPro" id="IPR002495">
    <property type="entry name" value="Glyco_trans_8"/>
</dbReference>
<evidence type="ECO:0000256" key="10">
    <source>
        <dbReference type="ARBA" id="ARBA00037301"/>
    </source>
</evidence>
<dbReference type="Pfam" id="PF01501">
    <property type="entry name" value="Glyco_transf_8"/>
    <property type="match status" value="1"/>
</dbReference>